<feature type="transmembrane region" description="Helical" evidence="1">
    <location>
        <begin position="20"/>
        <end position="43"/>
    </location>
</feature>
<keyword evidence="1" id="KW-1133">Transmembrane helix</keyword>
<dbReference type="EMBL" id="ML769429">
    <property type="protein sequence ID" value="KAE9403038.1"/>
    <property type="molecule type" value="Genomic_DNA"/>
</dbReference>
<keyword evidence="1" id="KW-0472">Membrane</keyword>
<dbReference type="AlphaFoldDB" id="A0A6A4I0S6"/>
<name>A0A6A4I0S6_9AGAR</name>
<gene>
    <name evidence="2" type="ORF">BT96DRAFT_973968</name>
</gene>
<proteinExistence type="predicted"/>
<accession>A0A6A4I0S6</accession>
<reference evidence="2" key="1">
    <citation type="journal article" date="2019" name="Environ. Microbiol.">
        <title>Fungal ecological strategies reflected in gene transcription - a case study of two litter decomposers.</title>
        <authorList>
            <person name="Barbi F."/>
            <person name="Kohler A."/>
            <person name="Barry K."/>
            <person name="Baskaran P."/>
            <person name="Daum C."/>
            <person name="Fauchery L."/>
            <person name="Ihrmark K."/>
            <person name="Kuo A."/>
            <person name="LaButti K."/>
            <person name="Lipzen A."/>
            <person name="Morin E."/>
            <person name="Grigoriev I.V."/>
            <person name="Henrissat B."/>
            <person name="Lindahl B."/>
            <person name="Martin F."/>
        </authorList>
    </citation>
    <scope>NUCLEOTIDE SEQUENCE</scope>
    <source>
        <strain evidence="2">JB14</strain>
    </source>
</reference>
<keyword evidence="3" id="KW-1185">Reference proteome</keyword>
<sequence length="146" mass="16406">MSGIPQTCTGLALNLTEIRGGIFIATHLVFALWVNLGSLHYFFHYPKDKLAFKIMLFCDLEPDWNALITSWGNATSLDFNPKFVALPNEIINWDKTSFGGLLTRWIALSSTHSTHSTHSKVPIYPELWIAMDCFVLGIVSLTCETK</sequence>
<evidence type="ECO:0000256" key="1">
    <source>
        <dbReference type="SAM" id="Phobius"/>
    </source>
</evidence>
<evidence type="ECO:0000313" key="2">
    <source>
        <dbReference type="EMBL" id="KAE9403038.1"/>
    </source>
</evidence>
<organism evidence="2 3">
    <name type="scientific">Gymnopus androsaceus JB14</name>
    <dbReference type="NCBI Taxonomy" id="1447944"/>
    <lineage>
        <taxon>Eukaryota</taxon>
        <taxon>Fungi</taxon>
        <taxon>Dikarya</taxon>
        <taxon>Basidiomycota</taxon>
        <taxon>Agaricomycotina</taxon>
        <taxon>Agaricomycetes</taxon>
        <taxon>Agaricomycetidae</taxon>
        <taxon>Agaricales</taxon>
        <taxon>Marasmiineae</taxon>
        <taxon>Omphalotaceae</taxon>
        <taxon>Gymnopus</taxon>
    </lineage>
</organism>
<keyword evidence="1" id="KW-0812">Transmembrane</keyword>
<dbReference type="Proteomes" id="UP000799118">
    <property type="component" value="Unassembled WGS sequence"/>
</dbReference>
<protein>
    <submittedName>
        <fullName evidence="2">Uncharacterized protein</fullName>
    </submittedName>
</protein>
<evidence type="ECO:0000313" key="3">
    <source>
        <dbReference type="Proteomes" id="UP000799118"/>
    </source>
</evidence>